<keyword evidence="2" id="KW-1185">Reference proteome</keyword>
<reference evidence="1 2" key="1">
    <citation type="submission" date="2019-03" db="EMBL/GenBank/DDBJ databases">
        <title>Bradyrhizobium diversity isolated from nodules of Chamaecrista fasciculata.</title>
        <authorList>
            <person name="Klepa M.S."/>
            <person name="Urquiaga M.O."/>
            <person name="Hungria M."/>
            <person name="Delamuta J.R."/>
        </authorList>
    </citation>
    <scope>NUCLEOTIDE SEQUENCE [LARGE SCALE GENOMIC DNA]</scope>
    <source>
        <strain evidence="1 2">CNPSo 3448</strain>
    </source>
</reference>
<accession>A0A4Y9LN16</accession>
<dbReference type="EMBL" id="SPQT01000017">
    <property type="protein sequence ID" value="TFV44731.1"/>
    <property type="molecule type" value="Genomic_DNA"/>
</dbReference>
<protein>
    <submittedName>
        <fullName evidence="1">Uncharacterized protein</fullName>
    </submittedName>
</protein>
<dbReference type="Proteomes" id="UP000297966">
    <property type="component" value="Unassembled WGS sequence"/>
</dbReference>
<organism evidence="1 2">
    <name type="scientific">Bradyrhizobium niftali</name>
    <dbReference type="NCBI Taxonomy" id="2560055"/>
    <lineage>
        <taxon>Bacteria</taxon>
        <taxon>Pseudomonadati</taxon>
        <taxon>Pseudomonadota</taxon>
        <taxon>Alphaproteobacteria</taxon>
        <taxon>Hyphomicrobiales</taxon>
        <taxon>Nitrobacteraceae</taxon>
        <taxon>Bradyrhizobium</taxon>
    </lineage>
</organism>
<gene>
    <name evidence="1" type="ORF">E4K65_26910</name>
</gene>
<evidence type="ECO:0000313" key="1">
    <source>
        <dbReference type="EMBL" id="TFV44731.1"/>
    </source>
</evidence>
<proteinExistence type="predicted"/>
<dbReference type="AlphaFoldDB" id="A0A4Y9LN16"/>
<evidence type="ECO:0000313" key="2">
    <source>
        <dbReference type="Proteomes" id="UP000297966"/>
    </source>
</evidence>
<sequence>MSRFLEGSAFQDNTHSIAFVATSGRTLMNLAGQLRPIVAALAVLVAAVSTARAEEANDYPTSARAEYVYGCMKANGETRAAIEQCSCSIDVVASIVTYERYVTAETALSMSQVRGNLGVQFRTSEQANSAVNDLRRAQAEAEVRCF</sequence>
<comment type="caution">
    <text evidence="1">The sequence shown here is derived from an EMBL/GenBank/DDBJ whole genome shotgun (WGS) entry which is preliminary data.</text>
</comment>
<name>A0A4Y9LN16_9BRAD</name>
<dbReference type="OrthoDB" id="7277196at2"/>